<accession>A0ABP8FYJ9</accession>
<evidence type="ECO:0000313" key="2">
    <source>
        <dbReference type="EMBL" id="GAA4313581.1"/>
    </source>
</evidence>
<protein>
    <submittedName>
        <fullName evidence="2">SDR family oxidoreductase</fullName>
    </submittedName>
</protein>
<dbReference type="Proteomes" id="UP001500582">
    <property type="component" value="Unassembled WGS sequence"/>
</dbReference>
<reference evidence="3" key="1">
    <citation type="journal article" date="2019" name="Int. J. Syst. Evol. Microbiol.">
        <title>The Global Catalogue of Microorganisms (GCM) 10K type strain sequencing project: providing services to taxonomists for standard genome sequencing and annotation.</title>
        <authorList>
            <consortium name="The Broad Institute Genomics Platform"/>
            <consortium name="The Broad Institute Genome Sequencing Center for Infectious Disease"/>
            <person name="Wu L."/>
            <person name="Ma J."/>
        </authorList>
    </citation>
    <scope>NUCLEOTIDE SEQUENCE [LARGE SCALE GENOMIC DNA]</scope>
    <source>
        <strain evidence="3">JCM 17705</strain>
    </source>
</reference>
<comment type="caution">
    <text evidence="2">The sequence shown here is derived from an EMBL/GenBank/DDBJ whole genome shotgun (WGS) entry which is preliminary data.</text>
</comment>
<dbReference type="EMBL" id="BAABFT010000002">
    <property type="protein sequence ID" value="GAA4313581.1"/>
    <property type="molecule type" value="Genomic_DNA"/>
</dbReference>
<dbReference type="Pfam" id="PF00106">
    <property type="entry name" value="adh_short"/>
    <property type="match status" value="1"/>
</dbReference>
<evidence type="ECO:0000256" key="1">
    <source>
        <dbReference type="RuleBase" id="RU000363"/>
    </source>
</evidence>
<dbReference type="InterPro" id="IPR051911">
    <property type="entry name" value="SDR_oxidoreductase"/>
</dbReference>
<dbReference type="SUPFAM" id="SSF51735">
    <property type="entry name" value="NAD(P)-binding Rossmann-fold domains"/>
    <property type="match status" value="1"/>
</dbReference>
<dbReference type="RefSeq" id="WP_345209849.1">
    <property type="nucleotide sequence ID" value="NZ_BAABFT010000002.1"/>
</dbReference>
<name>A0ABP8FYJ9_9SPHI</name>
<dbReference type="PRINTS" id="PR00080">
    <property type="entry name" value="SDRFAMILY"/>
</dbReference>
<evidence type="ECO:0000313" key="3">
    <source>
        <dbReference type="Proteomes" id="UP001500582"/>
    </source>
</evidence>
<keyword evidence="3" id="KW-1185">Reference proteome</keyword>
<proteinExistence type="inferred from homology"/>
<dbReference type="PRINTS" id="PR00081">
    <property type="entry name" value="GDHRDH"/>
</dbReference>
<gene>
    <name evidence="2" type="ORF">GCM10023149_09400</name>
</gene>
<dbReference type="PANTHER" id="PTHR43976">
    <property type="entry name" value="SHORT CHAIN DEHYDROGENASE"/>
    <property type="match status" value="1"/>
</dbReference>
<comment type="similarity">
    <text evidence="1">Belongs to the short-chain dehydrogenases/reductases (SDR) family.</text>
</comment>
<dbReference type="Gene3D" id="3.40.50.720">
    <property type="entry name" value="NAD(P)-binding Rossmann-like Domain"/>
    <property type="match status" value="1"/>
</dbReference>
<organism evidence="2 3">
    <name type="scientific">Mucilaginibacter gynuensis</name>
    <dbReference type="NCBI Taxonomy" id="1302236"/>
    <lineage>
        <taxon>Bacteria</taxon>
        <taxon>Pseudomonadati</taxon>
        <taxon>Bacteroidota</taxon>
        <taxon>Sphingobacteriia</taxon>
        <taxon>Sphingobacteriales</taxon>
        <taxon>Sphingobacteriaceae</taxon>
        <taxon>Mucilaginibacter</taxon>
    </lineage>
</organism>
<dbReference type="PANTHER" id="PTHR43976:SF9">
    <property type="entry name" value="OXIDOREDUCTASE"/>
    <property type="match status" value="1"/>
</dbReference>
<dbReference type="InterPro" id="IPR036291">
    <property type="entry name" value="NAD(P)-bd_dom_sf"/>
</dbReference>
<dbReference type="InterPro" id="IPR002347">
    <property type="entry name" value="SDR_fam"/>
</dbReference>
<sequence>MKTIILTGSNSGFGLLTVQTLAKQGHKVYATMRNVTTKNAEAAKDLSQWAADNNVQIKIIELDVNDDASVEKAMAEIAADAGGKIDVLINNAGTGFIGLNESLSPAQTNQIFQINVLAADRMIKGALPYMHLQKDGLILTISSVGARQPMPVMGVYAATKAAIDNLSASYYYELRSAGIDVAIVQPGVYPATDIVAKQLVPAKPNVEQYYGEDILNFQKGVFKAFIPNENSPSPQEVADLIASIIDTPKGSRKLWNIVGGGPLAAHVDNINQATGQLVETILGATAAHAH</sequence>